<keyword evidence="4 7" id="KW-0238">DNA-binding</keyword>
<feature type="domain" description="HTH gntR-type" evidence="6">
    <location>
        <begin position="7"/>
        <end position="75"/>
    </location>
</feature>
<dbReference type="Gene3D" id="1.10.10.10">
    <property type="entry name" value="Winged helix-like DNA-binding domain superfamily/Winged helix DNA-binding domain"/>
    <property type="match status" value="1"/>
</dbReference>
<evidence type="ECO:0000313" key="7">
    <source>
        <dbReference type="EMBL" id="TCK61774.1"/>
    </source>
</evidence>
<dbReference type="Gene3D" id="3.90.1150.10">
    <property type="entry name" value="Aspartate Aminotransferase, domain 1"/>
    <property type="match status" value="1"/>
</dbReference>
<dbReference type="GO" id="GO:0030170">
    <property type="term" value="F:pyridoxal phosphate binding"/>
    <property type="evidence" value="ECO:0007669"/>
    <property type="project" value="InterPro"/>
</dbReference>
<dbReference type="InterPro" id="IPR015421">
    <property type="entry name" value="PyrdxlP-dep_Trfase_major"/>
</dbReference>
<comment type="caution">
    <text evidence="7">The sequence shown here is derived from an EMBL/GenBank/DDBJ whole genome shotgun (WGS) entry which is preliminary data.</text>
</comment>
<dbReference type="InterPro" id="IPR015424">
    <property type="entry name" value="PyrdxlP-dep_Trfase"/>
</dbReference>
<dbReference type="Proteomes" id="UP000294614">
    <property type="component" value="Unassembled WGS sequence"/>
</dbReference>
<dbReference type="SUPFAM" id="SSF46785">
    <property type="entry name" value="Winged helix' DNA-binding domain"/>
    <property type="match status" value="1"/>
</dbReference>
<dbReference type="InterPro" id="IPR036388">
    <property type="entry name" value="WH-like_DNA-bd_sf"/>
</dbReference>
<accession>A0A4R1KBE6</accession>
<protein>
    <submittedName>
        <fullName evidence="7">DNA-binding transcriptional MocR family regulator</fullName>
    </submittedName>
</protein>
<dbReference type="GO" id="GO:0003677">
    <property type="term" value="F:DNA binding"/>
    <property type="evidence" value="ECO:0007669"/>
    <property type="project" value="UniProtKB-KW"/>
</dbReference>
<keyword evidence="2" id="KW-0663">Pyridoxal phosphate</keyword>
<dbReference type="CDD" id="cd00609">
    <property type="entry name" value="AAT_like"/>
    <property type="match status" value="1"/>
</dbReference>
<dbReference type="GO" id="GO:0003700">
    <property type="term" value="F:DNA-binding transcription factor activity"/>
    <property type="evidence" value="ECO:0007669"/>
    <property type="project" value="InterPro"/>
</dbReference>
<evidence type="ECO:0000256" key="5">
    <source>
        <dbReference type="ARBA" id="ARBA00023163"/>
    </source>
</evidence>
<evidence type="ECO:0000256" key="4">
    <source>
        <dbReference type="ARBA" id="ARBA00023125"/>
    </source>
</evidence>
<dbReference type="RefSeq" id="WP_132871333.1">
    <property type="nucleotide sequence ID" value="NZ_JAJUHT010000002.1"/>
</dbReference>
<dbReference type="AlphaFoldDB" id="A0A4R1KBE6"/>
<dbReference type="InterPro" id="IPR004839">
    <property type="entry name" value="Aminotransferase_I/II_large"/>
</dbReference>
<evidence type="ECO:0000259" key="6">
    <source>
        <dbReference type="PROSITE" id="PS50949"/>
    </source>
</evidence>
<name>A0A4R1KBE6_9BACT</name>
<dbReference type="PANTHER" id="PTHR46577">
    <property type="entry name" value="HTH-TYPE TRANSCRIPTIONAL REGULATORY PROTEIN GABR"/>
    <property type="match status" value="1"/>
</dbReference>
<keyword evidence="8" id="KW-1185">Reference proteome</keyword>
<evidence type="ECO:0000256" key="1">
    <source>
        <dbReference type="ARBA" id="ARBA00005384"/>
    </source>
</evidence>
<keyword evidence="3" id="KW-0805">Transcription regulation</keyword>
<dbReference type="Pfam" id="PF00155">
    <property type="entry name" value="Aminotran_1_2"/>
    <property type="match status" value="1"/>
</dbReference>
<reference evidence="7 8" key="1">
    <citation type="submission" date="2019-03" db="EMBL/GenBank/DDBJ databases">
        <title>Genomic Encyclopedia of Type Strains, Phase IV (KMG-IV): sequencing the most valuable type-strain genomes for metagenomic binning, comparative biology and taxonomic classification.</title>
        <authorList>
            <person name="Goeker M."/>
        </authorList>
    </citation>
    <scope>NUCLEOTIDE SEQUENCE [LARGE SCALE GENOMIC DNA]</scope>
    <source>
        <strain evidence="7 8">DSM 24984</strain>
    </source>
</reference>
<dbReference type="PROSITE" id="PS50949">
    <property type="entry name" value="HTH_GNTR"/>
    <property type="match status" value="1"/>
</dbReference>
<organism evidence="7 8">
    <name type="scientific">Seleniivibrio woodruffii</name>
    <dbReference type="NCBI Taxonomy" id="1078050"/>
    <lineage>
        <taxon>Bacteria</taxon>
        <taxon>Pseudomonadati</taxon>
        <taxon>Deferribacterota</taxon>
        <taxon>Deferribacteres</taxon>
        <taxon>Deferribacterales</taxon>
        <taxon>Geovibrionaceae</taxon>
        <taxon>Seleniivibrio</taxon>
    </lineage>
</organism>
<sequence>MAKTKQEFRYRQVMDVIVTMMENEILRPGDKVPSLRKMSEEQSVSLSTVMQAYMELESVGMLEARPQSGFYVSGGTVVPREAVRVTKPSSQPMQVKNSNLIQTILYAITDPEIIPLGCAMPSTDLLPHRDLNSIMKKLLSTDSENRVEYGDVQGHKFFRQQLAYYMNMNGNSVSSDNIIISNGASEGITMAMRAVTRPGDLVLMESPSYFGFMHLLETAKVYALELPTSPQEGILMKDFVEAVERFDVKAVLLQPNYGNPMGHTYPEDVRKEMVELCNKKDIPIIEDDINGDFNFSGRRLGNLKKYDKNGNVIHVSSFSKSLAPGYRVGWIEPGKYFDEILRQKIASSMANNSVPQLTLAHFLASGKMPRHLRKMNNSFKAQVETYTYQVMRHFPEGTRVTRPQGGFVIWVEMPEKVDTLNMYPRALHEKISFSPGGIFSSQQKYNNCMRINCGFPWDHRMERSIIRLGELAKSYL</sequence>
<evidence type="ECO:0000313" key="8">
    <source>
        <dbReference type="Proteomes" id="UP000294614"/>
    </source>
</evidence>
<keyword evidence="5" id="KW-0804">Transcription</keyword>
<dbReference type="PANTHER" id="PTHR46577:SF2">
    <property type="entry name" value="TRANSCRIPTIONAL REGULATORY PROTEIN"/>
    <property type="match status" value="1"/>
</dbReference>
<dbReference type="SMART" id="SM00345">
    <property type="entry name" value="HTH_GNTR"/>
    <property type="match status" value="1"/>
</dbReference>
<dbReference type="Gene3D" id="3.40.640.10">
    <property type="entry name" value="Type I PLP-dependent aspartate aminotransferase-like (Major domain)"/>
    <property type="match status" value="1"/>
</dbReference>
<dbReference type="EMBL" id="SMGG01000003">
    <property type="protein sequence ID" value="TCK61774.1"/>
    <property type="molecule type" value="Genomic_DNA"/>
</dbReference>
<evidence type="ECO:0000256" key="2">
    <source>
        <dbReference type="ARBA" id="ARBA00022898"/>
    </source>
</evidence>
<gene>
    <name evidence="7" type="ORF">C8D98_0280</name>
</gene>
<proteinExistence type="inferred from homology"/>
<dbReference type="Pfam" id="PF00392">
    <property type="entry name" value="GntR"/>
    <property type="match status" value="1"/>
</dbReference>
<dbReference type="CDD" id="cd07377">
    <property type="entry name" value="WHTH_GntR"/>
    <property type="match status" value="1"/>
</dbReference>
<dbReference type="InterPro" id="IPR036390">
    <property type="entry name" value="WH_DNA-bd_sf"/>
</dbReference>
<dbReference type="InterPro" id="IPR051446">
    <property type="entry name" value="HTH_trans_reg/aminotransferase"/>
</dbReference>
<dbReference type="OrthoDB" id="9802328at2"/>
<evidence type="ECO:0000256" key="3">
    <source>
        <dbReference type="ARBA" id="ARBA00023015"/>
    </source>
</evidence>
<dbReference type="InterPro" id="IPR000524">
    <property type="entry name" value="Tscrpt_reg_HTH_GntR"/>
</dbReference>
<dbReference type="InterPro" id="IPR015422">
    <property type="entry name" value="PyrdxlP-dep_Trfase_small"/>
</dbReference>
<dbReference type="SUPFAM" id="SSF53383">
    <property type="entry name" value="PLP-dependent transferases"/>
    <property type="match status" value="1"/>
</dbReference>
<comment type="similarity">
    <text evidence="1">In the C-terminal section; belongs to the class-I pyridoxal-phosphate-dependent aminotransferase family.</text>
</comment>